<sequence length="386" mass="42449">MLYTWVIFLLADILHSSDAFKVPFPPSAAEIRAAVVVSSTPAPLPVTTRQLLLGSGTKAEVVSCLPRSKPTSAQNLFVQIFGTASKNRKKSMLYEKPVLAFLHGSFHASWCWQEKWMPHFASLGYPCVAFSLQGTGGTPTVEYGAKTVRIGSHVRDLDAFLRGLSDNDSNCLGLELGENPPVCLIGHSFGGLTIMKWLEQYYSEDDADNNIKKTGINLAGVSLLCSVPPSGNGKMTMRFLLRSFHESWTIIAGFVLKKAITEKKICRDLFFGGSEANGVTDEDIARYQSYFKRDTAAIIDLKDLSRQLPSAKIDKQSGKAPFADKLPSSLVIAASDDFIVDEEGSRETARFFGLNEPQFVDSPHDVMLGDNWKNGADAILDWLQRL</sequence>
<dbReference type="EMBL" id="JALLAZ020001767">
    <property type="protein sequence ID" value="KAL3764662.1"/>
    <property type="molecule type" value="Genomic_DNA"/>
</dbReference>
<dbReference type="SUPFAM" id="SSF53474">
    <property type="entry name" value="alpha/beta-Hydrolases"/>
    <property type="match status" value="1"/>
</dbReference>
<keyword evidence="4" id="KW-1185">Reference proteome</keyword>
<organism evidence="3 4">
    <name type="scientific">Stephanodiscus triporus</name>
    <dbReference type="NCBI Taxonomy" id="2934178"/>
    <lineage>
        <taxon>Eukaryota</taxon>
        <taxon>Sar</taxon>
        <taxon>Stramenopiles</taxon>
        <taxon>Ochrophyta</taxon>
        <taxon>Bacillariophyta</taxon>
        <taxon>Coscinodiscophyceae</taxon>
        <taxon>Thalassiosirophycidae</taxon>
        <taxon>Stephanodiscales</taxon>
        <taxon>Stephanodiscaceae</taxon>
        <taxon>Stephanodiscus</taxon>
    </lineage>
</organism>
<dbReference type="Pfam" id="PF12697">
    <property type="entry name" value="Abhydrolase_6"/>
    <property type="match status" value="1"/>
</dbReference>
<comment type="caution">
    <text evidence="3">The sequence shown here is derived from an EMBL/GenBank/DDBJ whole genome shotgun (WGS) entry which is preliminary data.</text>
</comment>
<gene>
    <name evidence="3" type="ORF">ACHAW5_000293</name>
</gene>
<evidence type="ECO:0000259" key="2">
    <source>
        <dbReference type="Pfam" id="PF12697"/>
    </source>
</evidence>
<evidence type="ECO:0000313" key="3">
    <source>
        <dbReference type="EMBL" id="KAL3764662.1"/>
    </source>
</evidence>
<evidence type="ECO:0000256" key="1">
    <source>
        <dbReference type="SAM" id="SignalP"/>
    </source>
</evidence>
<feature type="chain" id="PRO_5044760089" description="AB hydrolase-1 domain-containing protein" evidence="1">
    <location>
        <begin position="20"/>
        <end position="386"/>
    </location>
</feature>
<dbReference type="PANTHER" id="PTHR42886:SF42">
    <property type="entry name" value="ALPHA_BETA-HYDROLASES SUPERFAMILY PROTEIN"/>
    <property type="match status" value="1"/>
</dbReference>
<dbReference type="PANTHER" id="PTHR42886">
    <property type="entry name" value="RE40534P-RELATED"/>
    <property type="match status" value="1"/>
</dbReference>
<evidence type="ECO:0000313" key="4">
    <source>
        <dbReference type="Proteomes" id="UP001530315"/>
    </source>
</evidence>
<keyword evidence="1" id="KW-0732">Signal</keyword>
<dbReference type="AlphaFoldDB" id="A0ABD3MQZ5"/>
<protein>
    <recommendedName>
        <fullName evidence="2">AB hydrolase-1 domain-containing protein</fullName>
    </recommendedName>
</protein>
<reference evidence="3 4" key="1">
    <citation type="submission" date="2024-10" db="EMBL/GenBank/DDBJ databases">
        <title>Updated reference genomes for cyclostephanoid diatoms.</title>
        <authorList>
            <person name="Roberts W.R."/>
            <person name="Alverson A.J."/>
        </authorList>
    </citation>
    <scope>NUCLEOTIDE SEQUENCE [LARGE SCALE GENOMIC DNA]</scope>
    <source>
        <strain evidence="3 4">AJA276-08</strain>
    </source>
</reference>
<feature type="signal peptide" evidence="1">
    <location>
        <begin position="1"/>
        <end position="19"/>
    </location>
</feature>
<dbReference type="Proteomes" id="UP001530315">
    <property type="component" value="Unassembled WGS sequence"/>
</dbReference>
<dbReference type="InterPro" id="IPR029058">
    <property type="entry name" value="AB_hydrolase_fold"/>
</dbReference>
<name>A0ABD3MQZ5_9STRA</name>
<dbReference type="InterPro" id="IPR000073">
    <property type="entry name" value="AB_hydrolase_1"/>
</dbReference>
<proteinExistence type="predicted"/>
<feature type="domain" description="AB hydrolase-1" evidence="2">
    <location>
        <begin position="101"/>
        <end position="364"/>
    </location>
</feature>
<accession>A0ABD3MQZ5</accession>
<dbReference type="Gene3D" id="3.40.50.1820">
    <property type="entry name" value="alpha/beta hydrolase"/>
    <property type="match status" value="1"/>
</dbReference>